<name>A0A9X3B655_9BACT</name>
<reference evidence="1" key="1">
    <citation type="submission" date="2022-09" db="EMBL/GenBank/DDBJ databases">
        <authorList>
            <person name="Yuan C."/>
            <person name="Ke Z."/>
        </authorList>
    </citation>
    <scope>NUCLEOTIDE SEQUENCE</scope>
    <source>
        <strain evidence="1">LB-8</strain>
    </source>
</reference>
<sequence>MMNEQKKEGPGLIYNVTMKVEPSIAASWLQWMLEEHIPEIMSTNCFLDYRVVKILEADESEGPTYAFQYHAASKEKYQTFIDRFANILRDKSYAKWGDRFIAFRTIMEVVK</sequence>
<organism evidence="1 2">
    <name type="scientific">Paraflavisolibacter caeni</name>
    <dbReference type="NCBI Taxonomy" id="2982496"/>
    <lineage>
        <taxon>Bacteria</taxon>
        <taxon>Pseudomonadati</taxon>
        <taxon>Bacteroidota</taxon>
        <taxon>Chitinophagia</taxon>
        <taxon>Chitinophagales</taxon>
        <taxon>Chitinophagaceae</taxon>
        <taxon>Paraflavisolibacter</taxon>
    </lineage>
</organism>
<keyword evidence="2" id="KW-1185">Reference proteome</keyword>
<dbReference type="EMBL" id="JAOTIF010000001">
    <property type="protein sequence ID" value="MCU7547520.1"/>
    <property type="molecule type" value="Genomic_DNA"/>
</dbReference>
<evidence type="ECO:0000313" key="1">
    <source>
        <dbReference type="EMBL" id="MCU7547520.1"/>
    </source>
</evidence>
<dbReference type="InterPro" id="IPR025563">
    <property type="entry name" value="DUF4286"/>
</dbReference>
<dbReference type="Proteomes" id="UP001155483">
    <property type="component" value="Unassembled WGS sequence"/>
</dbReference>
<dbReference type="AlphaFoldDB" id="A0A9X3B655"/>
<proteinExistence type="predicted"/>
<reference evidence="1" key="2">
    <citation type="submission" date="2023-04" db="EMBL/GenBank/DDBJ databases">
        <title>Paracnuella aquatica gen. nov., sp. nov., a member of the family Chitinophagaceae isolated from a hot spring.</title>
        <authorList>
            <person name="Wang C."/>
        </authorList>
    </citation>
    <scope>NUCLEOTIDE SEQUENCE</scope>
    <source>
        <strain evidence="1">LB-8</strain>
    </source>
</reference>
<gene>
    <name evidence="1" type="ORF">OCK74_00260</name>
</gene>
<accession>A0A9X3B655</accession>
<dbReference type="Pfam" id="PF14114">
    <property type="entry name" value="DUF4286"/>
    <property type="match status" value="1"/>
</dbReference>
<evidence type="ECO:0000313" key="2">
    <source>
        <dbReference type="Proteomes" id="UP001155483"/>
    </source>
</evidence>
<dbReference type="RefSeq" id="WP_279294967.1">
    <property type="nucleotide sequence ID" value="NZ_JAOTIF010000001.1"/>
</dbReference>
<comment type="caution">
    <text evidence="1">The sequence shown here is derived from an EMBL/GenBank/DDBJ whole genome shotgun (WGS) entry which is preliminary data.</text>
</comment>
<protein>
    <submittedName>
        <fullName evidence="1">DUF4286 family protein</fullName>
    </submittedName>
</protein>